<sequence>MLHQPVTAYDFAKYSYKPDTEVTMGYEYENTVPGRRTYTMTEEQRNSKLARDLVSQLPLYFKVEYEGFGAASGCEIKSVVAPLFLHKQFWLKKVSKIAFHMEENNNQTNDSGIHVSVSRTPFTTAQQTKVFGFLHDPANRPLFFKMSRRTTQSFNTNCPSNPKGNTYWDGRAYKYVHHEPPHWNDHYNMINTENRERYEFRLFAAHPTLLLPALEMCDSLFKFADIVDQITFPTWRAYIARFKKYQHIKEHCIATLDHSPS</sequence>
<organism evidence="1 2">
    <name type="scientific">Bradyrhizobium erythrophlei</name>
    <dbReference type="NCBI Taxonomy" id="1437360"/>
    <lineage>
        <taxon>Bacteria</taxon>
        <taxon>Pseudomonadati</taxon>
        <taxon>Pseudomonadota</taxon>
        <taxon>Alphaproteobacteria</taxon>
        <taxon>Hyphomicrobiales</taxon>
        <taxon>Nitrobacteraceae</taxon>
        <taxon>Bradyrhizobium</taxon>
    </lineage>
</organism>
<gene>
    <name evidence="1" type="ORF">SAMN05444169_7640</name>
</gene>
<accession>A0A1M5TB61</accession>
<dbReference type="AlphaFoldDB" id="A0A1M5TB61"/>
<evidence type="ECO:0000313" key="1">
    <source>
        <dbReference type="EMBL" id="SHH47583.1"/>
    </source>
</evidence>
<dbReference type="EMBL" id="LT670818">
    <property type="protein sequence ID" value="SHH47583.1"/>
    <property type="molecule type" value="Genomic_DNA"/>
</dbReference>
<proteinExistence type="predicted"/>
<reference evidence="1 2" key="1">
    <citation type="submission" date="2016-11" db="EMBL/GenBank/DDBJ databases">
        <authorList>
            <person name="Jaros S."/>
            <person name="Januszkiewicz K."/>
            <person name="Wedrychowicz H."/>
        </authorList>
    </citation>
    <scope>NUCLEOTIDE SEQUENCE [LARGE SCALE GENOMIC DNA]</scope>
    <source>
        <strain evidence="1 2">GAS242</strain>
    </source>
</reference>
<dbReference type="Proteomes" id="UP000190675">
    <property type="component" value="Chromosome I"/>
</dbReference>
<evidence type="ECO:0000313" key="2">
    <source>
        <dbReference type="Proteomes" id="UP000190675"/>
    </source>
</evidence>
<protein>
    <submittedName>
        <fullName evidence="1">Uncharacterized protein</fullName>
    </submittedName>
</protein>
<dbReference type="RefSeq" id="WP_079570805.1">
    <property type="nucleotide sequence ID" value="NZ_LT670818.1"/>
</dbReference>
<name>A0A1M5TB61_9BRAD</name>